<reference evidence="11" key="1">
    <citation type="submission" date="2016-06" db="UniProtKB">
        <authorList>
            <consortium name="WormBaseParasite"/>
        </authorList>
    </citation>
    <scope>IDENTIFICATION</scope>
</reference>
<keyword evidence="1 6" id="KW-0489">Methyltransferase</keyword>
<dbReference type="GO" id="GO:0032259">
    <property type="term" value="P:methylation"/>
    <property type="evidence" value="ECO:0007669"/>
    <property type="project" value="UniProtKB-KW"/>
</dbReference>
<dbReference type="AlphaFoldDB" id="A0A183ARQ9"/>
<feature type="compositionally biased region" description="Basic and acidic residues" evidence="7">
    <location>
        <begin position="263"/>
        <end position="274"/>
    </location>
</feature>
<evidence type="ECO:0000256" key="3">
    <source>
        <dbReference type="ARBA" id="ARBA00022723"/>
    </source>
</evidence>
<feature type="region of interest" description="Disordered" evidence="7">
    <location>
        <begin position="260"/>
        <end position="279"/>
    </location>
</feature>
<reference evidence="9 10" key="2">
    <citation type="submission" date="2018-11" db="EMBL/GenBank/DDBJ databases">
        <authorList>
            <consortium name="Pathogen Informatics"/>
        </authorList>
    </citation>
    <scope>NUCLEOTIDE SEQUENCE [LARGE SCALE GENOMIC DNA]</scope>
    <source>
        <strain evidence="9 10">Egypt</strain>
    </source>
</reference>
<keyword evidence="2 6" id="KW-0808">Transferase</keyword>
<dbReference type="GO" id="GO:0008270">
    <property type="term" value="F:zinc ion binding"/>
    <property type="evidence" value="ECO:0007669"/>
    <property type="project" value="InterPro"/>
</dbReference>
<dbReference type="PANTHER" id="PTHR46015">
    <property type="entry name" value="ZGC:172121"/>
    <property type="match status" value="1"/>
</dbReference>
<protein>
    <submittedName>
        <fullName evidence="11">Hcy-binding domain-containing protein</fullName>
    </submittedName>
</protein>
<keyword evidence="3 6" id="KW-0479">Metal-binding</keyword>
<sequence>MERVGQWMQEIRLLDGGFGTECEKRSQLPIDGHKAWSSRLLKEDPNLVCEIHKSFLRAGCDVISTNTYQCSPRTLSQAMNITIREAKELMRHAVRLARRAVDTVLQEERSPLSLRNRKLPVLIAGSLGSYGACLADGSEYSGDYGKHVTFSDLVDFHQARAEILLEAGVDLLAWETIPLLSEVAAICEVMHRLPNAVGWISVSSVDGQTTVAGEPLHDIALEVDKCDRLFAIGVNCSIPHHLIPQALANLSSLYDPCEPGTEEGFHPPPCDKRPGGHSSDQVVVSRTRKLLLVYPNSGEQWIPAKSKRSRCRGYWIWPPKTGPSLWARMMSRYAMRRGVHNPEQLSQSTLTEAHGSHTRLALRAQWVGGCCRVGPEQLAQLAEWMKPDETYQLHDIELTHQSSPELSGSLSSGTGSSVRHRRKAIVVDHRDDTKRRRSGPTAMRKTL</sequence>
<dbReference type="PANTHER" id="PTHR46015:SF1">
    <property type="entry name" value="HOMOCYSTEINE S-METHYLTRANSFERASE-LIKE ISOFORM 1"/>
    <property type="match status" value="1"/>
</dbReference>
<dbReference type="GO" id="GO:0008898">
    <property type="term" value="F:S-adenosylmethionine-homocysteine S-methyltransferase activity"/>
    <property type="evidence" value="ECO:0007669"/>
    <property type="project" value="TreeGrafter"/>
</dbReference>
<keyword evidence="4 6" id="KW-0862">Zinc</keyword>
<organism evidence="11">
    <name type="scientific">Echinostoma caproni</name>
    <dbReference type="NCBI Taxonomy" id="27848"/>
    <lineage>
        <taxon>Eukaryota</taxon>
        <taxon>Metazoa</taxon>
        <taxon>Spiralia</taxon>
        <taxon>Lophotrochozoa</taxon>
        <taxon>Platyhelminthes</taxon>
        <taxon>Trematoda</taxon>
        <taxon>Digenea</taxon>
        <taxon>Plagiorchiida</taxon>
        <taxon>Echinostomata</taxon>
        <taxon>Echinostomatoidea</taxon>
        <taxon>Echinostomatidae</taxon>
        <taxon>Echinostoma</taxon>
    </lineage>
</organism>
<comment type="cofactor">
    <cofactor evidence="6">
        <name>Zn(2+)</name>
        <dbReference type="ChEBI" id="CHEBI:29105"/>
    </cofactor>
</comment>
<evidence type="ECO:0000256" key="4">
    <source>
        <dbReference type="ARBA" id="ARBA00022833"/>
    </source>
</evidence>
<evidence type="ECO:0000259" key="8">
    <source>
        <dbReference type="PROSITE" id="PS50970"/>
    </source>
</evidence>
<comment type="pathway">
    <text evidence="5">Amino-acid biosynthesis; L-methionine biosynthesis via de novo pathway.</text>
</comment>
<evidence type="ECO:0000256" key="7">
    <source>
        <dbReference type="SAM" id="MobiDB-lite"/>
    </source>
</evidence>
<dbReference type="InterPro" id="IPR003726">
    <property type="entry name" value="HCY_dom"/>
</dbReference>
<name>A0A183ARQ9_9TREM</name>
<gene>
    <name evidence="9" type="ORF">ECPE_LOCUS9644</name>
</gene>
<feature type="compositionally biased region" description="Basic and acidic residues" evidence="7">
    <location>
        <begin position="425"/>
        <end position="434"/>
    </location>
</feature>
<dbReference type="PROSITE" id="PS50970">
    <property type="entry name" value="HCY"/>
    <property type="match status" value="1"/>
</dbReference>
<dbReference type="InterPro" id="IPR036589">
    <property type="entry name" value="HCY_dom_sf"/>
</dbReference>
<evidence type="ECO:0000313" key="9">
    <source>
        <dbReference type="EMBL" id="VDP85731.1"/>
    </source>
</evidence>
<accession>A0A183ARQ9</accession>
<feature type="binding site" evidence="6">
    <location>
        <position position="371"/>
    </location>
    <ligand>
        <name>Zn(2+)</name>
        <dbReference type="ChEBI" id="CHEBI:29105"/>
    </ligand>
</feature>
<evidence type="ECO:0000313" key="11">
    <source>
        <dbReference type="WBParaSite" id="ECPE_0000967401-mRNA-1"/>
    </source>
</evidence>
<feature type="compositionally biased region" description="Low complexity" evidence="7">
    <location>
        <begin position="402"/>
        <end position="417"/>
    </location>
</feature>
<dbReference type="OrthoDB" id="261426at2759"/>
<dbReference type="Proteomes" id="UP000272942">
    <property type="component" value="Unassembled WGS sequence"/>
</dbReference>
<dbReference type="InterPro" id="IPR051486">
    <property type="entry name" value="Hcy_S-methyltransferase"/>
</dbReference>
<dbReference type="Gene3D" id="3.20.20.330">
    <property type="entry name" value="Homocysteine-binding-like domain"/>
    <property type="match status" value="1"/>
</dbReference>
<evidence type="ECO:0000256" key="1">
    <source>
        <dbReference type="ARBA" id="ARBA00022603"/>
    </source>
</evidence>
<evidence type="ECO:0000256" key="5">
    <source>
        <dbReference type="ARBA" id="ARBA00034478"/>
    </source>
</evidence>
<dbReference type="WBParaSite" id="ECPE_0000967401-mRNA-1">
    <property type="protein sequence ID" value="ECPE_0000967401-mRNA-1"/>
    <property type="gene ID" value="ECPE_0000967401"/>
</dbReference>
<dbReference type="SUPFAM" id="SSF82282">
    <property type="entry name" value="Homocysteine S-methyltransferase"/>
    <property type="match status" value="1"/>
</dbReference>
<feature type="domain" description="Hcy-binding" evidence="8">
    <location>
        <begin position="1"/>
        <end position="385"/>
    </location>
</feature>
<evidence type="ECO:0000256" key="6">
    <source>
        <dbReference type="PROSITE-ProRule" id="PRU00333"/>
    </source>
</evidence>
<feature type="binding site" evidence="6">
    <location>
        <position position="370"/>
    </location>
    <ligand>
        <name>Zn(2+)</name>
        <dbReference type="ChEBI" id="CHEBI:29105"/>
    </ligand>
</feature>
<feature type="binding site" evidence="6">
    <location>
        <position position="236"/>
    </location>
    <ligand>
        <name>Zn(2+)</name>
        <dbReference type="ChEBI" id="CHEBI:29105"/>
    </ligand>
</feature>
<dbReference type="Pfam" id="PF02574">
    <property type="entry name" value="S-methyl_trans"/>
    <property type="match status" value="1"/>
</dbReference>
<dbReference type="PIRSF" id="PIRSF037505">
    <property type="entry name" value="Betaine_HMT"/>
    <property type="match status" value="1"/>
</dbReference>
<dbReference type="GO" id="GO:0009086">
    <property type="term" value="P:methionine biosynthetic process"/>
    <property type="evidence" value="ECO:0007669"/>
    <property type="project" value="InterPro"/>
</dbReference>
<dbReference type="UniPathway" id="UPA00051">
    <property type="reaction ID" value="UER00083"/>
</dbReference>
<feature type="region of interest" description="Disordered" evidence="7">
    <location>
        <begin position="402"/>
        <end position="447"/>
    </location>
</feature>
<evidence type="ECO:0000256" key="2">
    <source>
        <dbReference type="ARBA" id="ARBA00022679"/>
    </source>
</evidence>
<proteinExistence type="predicted"/>
<evidence type="ECO:0000313" key="10">
    <source>
        <dbReference type="Proteomes" id="UP000272942"/>
    </source>
</evidence>
<dbReference type="InterPro" id="IPR017226">
    <property type="entry name" value="BHMT-like"/>
</dbReference>
<dbReference type="GO" id="GO:0033528">
    <property type="term" value="P:S-methylmethionine cycle"/>
    <property type="evidence" value="ECO:0007669"/>
    <property type="project" value="TreeGrafter"/>
</dbReference>
<dbReference type="EMBL" id="UZAN01047734">
    <property type="protein sequence ID" value="VDP85731.1"/>
    <property type="molecule type" value="Genomic_DNA"/>
</dbReference>
<keyword evidence="10" id="KW-1185">Reference proteome</keyword>